<dbReference type="OrthoDB" id="3193269at2"/>
<feature type="domain" description="AAA+ ATPase" evidence="1">
    <location>
        <begin position="190"/>
        <end position="375"/>
    </location>
</feature>
<comment type="caution">
    <text evidence="2">The sequence shown here is derived from an EMBL/GenBank/DDBJ whole genome shotgun (WGS) entry which is preliminary data.</text>
</comment>
<dbReference type="InterPro" id="IPR018647">
    <property type="entry name" value="SLFN_3-like_DNA/RNA_helicase"/>
</dbReference>
<dbReference type="InterPro" id="IPR027417">
    <property type="entry name" value="P-loop_NTPase"/>
</dbReference>
<keyword evidence="3" id="KW-1185">Reference proteome</keyword>
<protein>
    <recommendedName>
        <fullName evidence="1">AAA+ ATPase domain-containing protein</fullName>
    </recommendedName>
</protein>
<gene>
    <name evidence="2" type="ORF">CLV46_2522</name>
</gene>
<dbReference type="InterPro" id="IPR003593">
    <property type="entry name" value="AAA+_ATPase"/>
</dbReference>
<dbReference type="Proteomes" id="UP000228758">
    <property type="component" value="Unassembled WGS sequence"/>
</dbReference>
<dbReference type="Pfam" id="PF09848">
    <property type="entry name" value="SLFN-g3_helicase"/>
    <property type="match status" value="1"/>
</dbReference>
<sequence>MTRSKVERLRFELNGIESWAPLDPRHTNWPVVYVLDGPNSIPGTARESLDDVYVGESRNAVGRMRQHLASPEKQHLTTLRVVLDERFNKSVCLDLESYLIRMLAGDGAYCVLNRNDGITEADYYEREKYRESFRDVFEQLRNDGVFTRTIPEIENSDLFKLSPFKALTQDQAIAVEDILEGFFTDLQAETTSTIVIQGDPGTGKTVVAIYLLKLLVDIATTAPADDLDSDSLFADFFTEGYRELLADLKIGIVVPQQSLRKSIEKVFRKTPGLWPRMVMTPFDVGRSDGYYDLLIVDETHRLNLRANQPSGVLNRDFRLINERLFGMDDATKTQLDWIRAKSRHQIFLLDAAQSVRPADLAPETVDSLVREAKGLHRHYRLASQMRVKAGSDYVAYIRRMLEGRPDARDEVLSDFGDYDLRLFDSLGDMQREIRERENERGLARLVAGYAWPWRSKTDKSAFDIEVDGLRLRWNSTATDWIASPGSIEEVGSIHTVQGYDLNYAGVIVGPDLRYDPEHGRLIVDRTSYFDKKGKENNPLLGKTYSDDDLLRFIRNIYAVLLTRGIWGTYVYVCDPALREYLRRFIPSRAVDSSGH</sequence>
<evidence type="ECO:0000313" key="3">
    <source>
        <dbReference type="Proteomes" id="UP000228758"/>
    </source>
</evidence>
<dbReference type="EMBL" id="PGFF01000001">
    <property type="protein sequence ID" value="PJJ72943.1"/>
    <property type="molecule type" value="Genomic_DNA"/>
</dbReference>
<name>A0A2M9CM39_9MICO</name>
<dbReference type="Gene3D" id="3.40.50.300">
    <property type="entry name" value="P-loop containing nucleotide triphosphate hydrolases"/>
    <property type="match status" value="1"/>
</dbReference>
<accession>A0A2M9CM39</accession>
<dbReference type="SMART" id="SM00382">
    <property type="entry name" value="AAA"/>
    <property type="match status" value="1"/>
</dbReference>
<evidence type="ECO:0000259" key="1">
    <source>
        <dbReference type="SMART" id="SM00382"/>
    </source>
</evidence>
<dbReference type="CDD" id="cd10439">
    <property type="entry name" value="GIY-YIG_COG3410"/>
    <property type="match status" value="1"/>
</dbReference>
<evidence type="ECO:0000313" key="2">
    <source>
        <dbReference type="EMBL" id="PJJ72943.1"/>
    </source>
</evidence>
<organism evidence="2 3">
    <name type="scientific">Diaminobutyricimonas aerilata</name>
    <dbReference type="NCBI Taxonomy" id="1162967"/>
    <lineage>
        <taxon>Bacteria</taxon>
        <taxon>Bacillati</taxon>
        <taxon>Actinomycetota</taxon>
        <taxon>Actinomycetes</taxon>
        <taxon>Micrococcales</taxon>
        <taxon>Microbacteriaceae</taxon>
        <taxon>Diaminobutyricimonas</taxon>
    </lineage>
</organism>
<dbReference type="SUPFAM" id="SSF52540">
    <property type="entry name" value="P-loop containing nucleoside triphosphate hydrolases"/>
    <property type="match status" value="1"/>
</dbReference>
<proteinExistence type="predicted"/>
<dbReference type="AlphaFoldDB" id="A0A2M9CM39"/>
<reference evidence="2 3" key="1">
    <citation type="submission" date="2017-11" db="EMBL/GenBank/DDBJ databases">
        <title>Genomic Encyclopedia of Archaeal and Bacterial Type Strains, Phase II (KMG-II): From Individual Species to Whole Genera.</title>
        <authorList>
            <person name="Goeker M."/>
        </authorList>
    </citation>
    <scope>NUCLEOTIDE SEQUENCE [LARGE SCALE GENOMIC DNA]</scope>
    <source>
        <strain evidence="2 3">DSM 27393</strain>
    </source>
</reference>